<evidence type="ECO:0000313" key="1">
    <source>
        <dbReference type="EMBL" id="KAJ0014758.1"/>
    </source>
</evidence>
<organism evidence="1 2">
    <name type="scientific">Pistacia integerrima</name>
    <dbReference type="NCBI Taxonomy" id="434235"/>
    <lineage>
        <taxon>Eukaryota</taxon>
        <taxon>Viridiplantae</taxon>
        <taxon>Streptophyta</taxon>
        <taxon>Embryophyta</taxon>
        <taxon>Tracheophyta</taxon>
        <taxon>Spermatophyta</taxon>
        <taxon>Magnoliopsida</taxon>
        <taxon>eudicotyledons</taxon>
        <taxon>Gunneridae</taxon>
        <taxon>Pentapetalae</taxon>
        <taxon>rosids</taxon>
        <taxon>malvids</taxon>
        <taxon>Sapindales</taxon>
        <taxon>Anacardiaceae</taxon>
        <taxon>Pistacia</taxon>
    </lineage>
</organism>
<gene>
    <name evidence="1" type="ORF">Pint_20535</name>
</gene>
<protein>
    <submittedName>
        <fullName evidence="1">Uncharacterized protein</fullName>
    </submittedName>
</protein>
<reference evidence="2" key="1">
    <citation type="journal article" date="2023" name="G3 (Bethesda)">
        <title>Genome assembly and association tests identify interacting loci associated with vigor, precocity, and sex in interspecific pistachio rootstocks.</title>
        <authorList>
            <person name="Palmer W."/>
            <person name="Jacygrad E."/>
            <person name="Sagayaradj S."/>
            <person name="Cavanaugh K."/>
            <person name="Han R."/>
            <person name="Bertier L."/>
            <person name="Beede B."/>
            <person name="Kafkas S."/>
            <person name="Golino D."/>
            <person name="Preece J."/>
            <person name="Michelmore R."/>
        </authorList>
    </citation>
    <scope>NUCLEOTIDE SEQUENCE [LARGE SCALE GENOMIC DNA]</scope>
</reference>
<evidence type="ECO:0000313" key="2">
    <source>
        <dbReference type="Proteomes" id="UP001163603"/>
    </source>
</evidence>
<keyword evidence="2" id="KW-1185">Reference proteome</keyword>
<accession>A0ACC0XE27</accession>
<dbReference type="EMBL" id="CM047748">
    <property type="protein sequence ID" value="KAJ0014758.1"/>
    <property type="molecule type" value="Genomic_DNA"/>
</dbReference>
<dbReference type="Proteomes" id="UP001163603">
    <property type="component" value="Chromosome 13"/>
</dbReference>
<proteinExistence type="predicted"/>
<comment type="caution">
    <text evidence="1">The sequence shown here is derived from an EMBL/GenBank/DDBJ whole genome shotgun (WGS) entry which is preliminary data.</text>
</comment>
<sequence>MVQTVTAEDIHTGKYTIDDVILPMPGSRVIYPTNEVAEVYHRLAKKVWCILDAAEAFMLLFICIEQDGINLTEIVHNVKEFSITSMTGSYRRVFQKPLDFEWELLKYTDANKPLAETDLDKIAKAKPLSIIKEEELVGGDKKKDPSDCIEQFESLENVIKLSTDDNEADCGRELRVPQFKSLHGSDSQEVQMALKLGFTLPTSCYATMAIRELLKTSTSVAFHKTLNQ</sequence>
<name>A0ACC0XE27_9ROSI</name>